<reference evidence="2" key="2">
    <citation type="journal article" date="2013" name="Nat. Commun.">
        <title>Genome of the Chinese tree shrew.</title>
        <authorList>
            <person name="Fan Y."/>
            <person name="Huang Z.Y."/>
            <person name="Cao C.C."/>
            <person name="Chen C.S."/>
            <person name="Chen Y.X."/>
            <person name="Fan D.D."/>
            <person name="He J."/>
            <person name="Hou H.L."/>
            <person name="Hu L."/>
            <person name="Hu X.T."/>
            <person name="Jiang X.T."/>
            <person name="Lai R."/>
            <person name="Lang Y.S."/>
            <person name="Liang B."/>
            <person name="Liao S.G."/>
            <person name="Mu D."/>
            <person name="Ma Y.Y."/>
            <person name="Niu Y.Y."/>
            <person name="Sun X.Q."/>
            <person name="Xia J.Q."/>
            <person name="Xiao J."/>
            <person name="Xiong Z.Q."/>
            <person name="Xu L."/>
            <person name="Yang L."/>
            <person name="Zhang Y."/>
            <person name="Zhao W."/>
            <person name="Zhao X.D."/>
            <person name="Zheng Y.T."/>
            <person name="Zhou J.M."/>
            <person name="Zhu Y.B."/>
            <person name="Zhang G.J."/>
            <person name="Wang J."/>
            <person name="Yao Y.G."/>
        </authorList>
    </citation>
    <scope>NUCLEOTIDE SEQUENCE [LARGE SCALE GENOMIC DNA]</scope>
</reference>
<dbReference type="EMBL" id="KB320915">
    <property type="protein sequence ID" value="ELW57121.1"/>
    <property type="molecule type" value="Genomic_DNA"/>
</dbReference>
<reference evidence="2" key="1">
    <citation type="submission" date="2012-07" db="EMBL/GenBank/DDBJ databases">
        <title>Genome of the Chinese tree shrew, a rising model animal genetically related to primates.</title>
        <authorList>
            <person name="Zhang G."/>
            <person name="Fan Y."/>
            <person name="Yao Y."/>
            <person name="Huang Z."/>
        </authorList>
    </citation>
    <scope>NUCLEOTIDE SEQUENCE [LARGE SCALE GENOMIC DNA]</scope>
</reference>
<keyword evidence="2" id="KW-1185">Reference proteome</keyword>
<organism evidence="1 2">
    <name type="scientific">Tupaia chinensis</name>
    <name type="common">Chinese tree shrew</name>
    <name type="synonym">Tupaia belangeri chinensis</name>
    <dbReference type="NCBI Taxonomy" id="246437"/>
    <lineage>
        <taxon>Eukaryota</taxon>
        <taxon>Metazoa</taxon>
        <taxon>Chordata</taxon>
        <taxon>Craniata</taxon>
        <taxon>Vertebrata</taxon>
        <taxon>Euteleostomi</taxon>
        <taxon>Mammalia</taxon>
        <taxon>Eutheria</taxon>
        <taxon>Euarchontoglires</taxon>
        <taxon>Scandentia</taxon>
        <taxon>Tupaiidae</taxon>
        <taxon>Tupaia</taxon>
    </lineage>
</organism>
<gene>
    <name evidence="1" type="ORF">TREES_T100003230</name>
</gene>
<evidence type="ECO:0000313" key="2">
    <source>
        <dbReference type="Proteomes" id="UP000011518"/>
    </source>
</evidence>
<evidence type="ECO:0000313" key="1">
    <source>
        <dbReference type="EMBL" id="ELW57121.1"/>
    </source>
</evidence>
<protein>
    <submittedName>
        <fullName evidence="1">Uncharacterized protein</fullName>
    </submittedName>
</protein>
<sequence>MNPLLESPGHSVGTCSVPPGPCHLALQCHLTYWFAGYAVVSSHRTDKLAAMTLRGLLKAMRQAAIARCPHAGEVKIIHHFWIVSKTHHHLAISDSSDAWPQARGFPAPWETDAVFMRDALYEEDVTGQGQVCAGGGAVGEARRHLLAQHRGEQGAARALGR</sequence>
<dbReference type="AlphaFoldDB" id="L9K364"/>
<dbReference type="InParanoid" id="L9K364"/>
<proteinExistence type="predicted"/>
<accession>L9K364</accession>
<dbReference type="Proteomes" id="UP000011518">
    <property type="component" value="Unassembled WGS sequence"/>
</dbReference>
<name>L9K364_TUPCH</name>